<protein>
    <submittedName>
        <fullName evidence="1">Uncharacterized protein</fullName>
    </submittedName>
</protein>
<comment type="caution">
    <text evidence="1">The sequence shown here is derived from an EMBL/GenBank/DDBJ whole genome shotgun (WGS) entry which is preliminary data.</text>
</comment>
<dbReference type="Proteomes" id="UP001530315">
    <property type="component" value="Unassembled WGS sequence"/>
</dbReference>
<evidence type="ECO:0000313" key="2">
    <source>
        <dbReference type="Proteomes" id="UP001530315"/>
    </source>
</evidence>
<gene>
    <name evidence="1" type="ORF">ACHAW5_011118</name>
</gene>
<evidence type="ECO:0000313" key="1">
    <source>
        <dbReference type="EMBL" id="KAL3783471.1"/>
    </source>
</evidence>
<sequence length="132" mass="15141">MEREISSVAAGRGLTGGIRTRRGKDFIAHQYRPGKLGLPKYWENYARVFGGRVAFDNKLGNVVLERIKHMVGYEGSDLGSLEESGYNFLLKDFEHYGPGDFRTVQEFLNHTMIDMKAEKCGWIDWCNDCTLW</sequence>
<keyword evidence="2" id="KW-1185">Reference proteome</keyword>
<accession>A0ABD3P818</accession>
<name>A0ABD3P818_9STRA</name>
<reference evidence="1 2" key="1">
    <citation type="submission" date="2024-10" db="EMBL/GenBank/DDBJ databases">
        <title>Updated reference genomes for cyclostephanoid diatoms.</title>
        <authorList>
            <person name="Roberts W.R."/>
            <person name="Alverson A.J."/>
        </authorList>
    </citation>
    <scope>NUCLEOTIDE SEQUENCE [LARGE SCALE GENOMIC DNA]</scope>
    <source>
        <strain evidence="1 2">AJA276-08</strain>
    </source>
</reference>
<dbReference type="EMBL" id="JALLAZ020000971">
    <property type="protein sequence ID" value="KAL3783471.1"/>
    <property type="molecule type" value="Genomic_DNA"/>
</dbReference>
<organism evidence="1 2">
    <name type="scientific">Stephanodiscus triporus</name>
    <dbReference type="NCBI Taxonomy" id="2934178"/>
    <lineage>
        <taxon>Eukaryota</taxon>
        <taxon>Sar</taxon>
        <taxon>Stramenopiles</taxon>
        <taxon>Ochrophyta</taxon>
        <taxon>Bacillariophyta</taxon>
        <taxon>Coscinodiscophyceae</taxon>
        <taxon>Thalassiosirophycidae</taxon>
        <taxon>Stephanodiscales</taxon>
        <taxon>Stephanodiscaceae</taxon>
        <taxon>Stephanodiscus</taxon>
    </lineage>
</organism>
<proteinExistence type="predicted"/>
<dbReference type="AlphaFoldDB" id="A0ABD3P818"/>